<keyword evidence="1" id="KW-0472">Membrane</keyword>
<proteinExistence type="predicted"/>
<organism evidence="2 3">
    <name type="scientific">Stackebrandtia nassauensis (strain DSM 44728 / CIP 108903 / NRRL B-16338 / NBRC 102104 / LLR-40K-21)</name>
    <dbReference type="NCBI Taxonomy" id="446470"/>
    <lineage>
        <taxon>Bacteria</taxon>
        <taxon>Bacillati</taxon>
        <taxon>Actinomycetota</taxon>
        <taxon>Actinomycetes</taxon>
        <taxon>Glycomycetales</taxon>
        <taxon>Glycomycetaceae</taxon>
        <taxon>Stackebrandtia</taxon>
    </lineage>
</organism>
<dbReference type="STRING" id="446470.Snas_5807"/>
<reference evidence="2 3" key="1">
    <citation type="journal article" date="2009" name="Stand. Genomic Sci.">
        <title>Complete genome sequence of Stackebrandtia nassauensis type strain (LLR-40K-21).</title>
        <authorList>
            <person name="Munk C."/>
            <person name="Lapidus A."/>
            <person name="Copeland A."/>
            <person name="Jando M."/>
            <person name="Mayilraj S."/>
            <person name="Glavina Del Rio T."/>
            <person name="Nolan M."/>
            <person name="Chen F."/>
            <person name="Lucas S."/>
            <person name="Tice H."/>
            <person name="Cheng J.F."/>
            <person name="Han C."/>
            <person name="Detter J.C."/>
            <person name="Bruce D."/>
            <person name="Goodwin L."/>
            <person name="Chain P."/>
            <person name="Pitluck S."/>
            <person name="Goker M."/>
            <person name="Ovchinikova G."/>
            <person name="Pati A."/>
            <person name="Ivanova N."/>
            <person name="Mavromatis K."/>
            <person name="Chen A."/>
            <person name="Palaniappan K."/>
            <person name="Land M."/>
            <person name="Hauser L."/>
            <person name="Chang Y.J."/>
            <person name="Jeffries C.D."/>
            <person name="Bristow J."/>
            <person name="Eisen J.A."/>
            <person name="Markowitz V."/>
            <person name="Hugenholtz P."/>
            <person name="Kyrpides N.C."/>
            <person name="Klenk H.P."/>
        </authorList>
    </citation>
    <scope>NUCLEOTIDE SEQUENCE [LARGE SCALE GENOMIC DNA]</scope>
    <source>
        <strain evidence="3">DSM 44728 / CIP 108903 / NRRL B-16338 / NBRC 102104 / LLR-40K-21</strain>
    </source>
</reference>
<dbReference type="AlphaFoldDB" id="D3PZ08"/>
<keyword evidence="3" id="KW-1185">Reference proteome</keyword>
<gene>
    <name evidence="2" type="ordered locus">Snas_5807</name>
</gene>
<feature type="transmembrane region" description="Helical" evidence="1">
    <location>
        <begin position="132"/>
        <end position="149"/>
    </location>
</feature>
<dbReference type="HOGENOM" id="CLU_071993_0_0_11"/>
<dbReference type="InterPro" id="IPR007404">
    <property type="entry name" value="YdjM-like"/>
</dbReference>
<dbReference type="eggNOG" id="COG1988">
    <property type="taxonomic scope" value="Bacteria"/>
</dbReference>
<evidence type="ECO:0000256" key="1">
    <source>
        <dbReference type="SAM" id="Phobius"/>
    </source>
</evidence>
<keyword evidence="1" id="KW-1133">Transmembrane helix</keyword>
<evidence type="ECO:0000313" key="3">
    <source>
        <dbReference type="Proteomes" id="UP000000844"/>
    </source>
</evidence>
<keyword evidence="2" id="KW-0378">Hydrolase</keyword>
<dbReference type="RefSeq" id="WP_013021008.1">
    <property type="nucleotide sequence ID" value="NC_013947.1"/>
</dbReference>
<accession>D3PZ08</accession>
<keyword evidence="1" id="KW-0812">Transmembrane</keyword>
<feature type="transmembrane region" description="Helical" evidence="1">
    <location>
        <begin position="156"/>
        <end position="173"/>
    </location>
</feature>
<feature type="transmembrane region" description="Helical" evidence="1">
    <location>
        <begin position="241"/>
        <end position="259"/>
    </location>
</feature>
<dbReference type="Pfam" id="PF04307">
    <property type="entry name" value="YdjM"/>
    <property type="match status" value="1"/>
</dbReference>
<feature type="transmembrane region" description="Helical" evidence="1">
    <location>
        <begin position="106"/>
        <end position="126"/>
    </location>
</feature>
<dbReference type="EMBL" id="CP001778">
    <property type="protein sequence ID" value="ADD45437.1"/>
    <property type="molecule type" value="Genomic_DNA"/>
</dbReference>
<protein>
    <submittedName>
        <fullName evidence="2">Membrane-bound metal-dependent hydrolase</fullName>
    </submittedName>
</protein>
<feature type="transmembrane region" description="Helical" evidence="1">
    <location>
        <begin position="179"/>
        <end position="198"/>
    </location>
</feature>
<name>D3PZ08_STANL</name>
<dbReference type="GO" id="GO:0016787">
    <property type="term" value="F:hydrolase activity"/>
    <property type="evidence" value="ECO:0007669"/>
    <property type="project" value="UniProtKB-KW"/>
</dbReference>
<evidence type="ECO:0000313" key="2">
    <source>
        <dbReference type="EMBL" id="ADD45437.1"/>
    </source>
</evidence>
<dbReference type="Proteomes" id="UP000000844">
    <property type="component" value="Chromosome"/>
</dbReference>
<sequence length="277" mass="29200">MVMGPTHAVSGAAAWLVASAVAETAFNFHQGPTTLALGTVACTGAALLPDLDCSGRVLKNKGGATVARTFGVASLFLAECVEKFSLGVYKITRSKKDGKKSNGHRTFTHTWLFAALLGVGVGALAYNFGRPAVAAMMFLLTGLAIRGVMNDWAKKQGWWIITLISLAVAVGLHQELPDHRPYVVLGAAVGIGCVVHTFGDMITKMGCPVLFPVPIQKRRWKDIGVPDKIAIRAGSKVEEKVLMPLFVTIAVAALLFTSAEVRGTVGGWMVAAGNLIG</sequence>
<dbReference type="KEGG" id="sna:Snas_5807"/>